<accession>A0A0F9MX60</accession>
<reference evidence="1" key="1">
    <citation type="journal article" date="2015" name="Nature">
        <title>Complex archaea that bridge the gap between prokaryotes and eukaryotes.</title>
        <authorList>
            <person name="Spang A."/>
            <person name="Saw J.H."/>
            <person name="Jorgensen S.L."/>
            <person name="Zaremba-Niedzwiedzka K."/>
            <person name="Martijn J."/>
            <person name="Lind A.E."/>
            <person name="van Eijk R."/>
            <person name="Schleper C."/>
            <person name="Guy L."/>
            <person name="Ettema T.J."/>
        </authorList>
    </citation>
    <scope>NUCLEOTIDE SEQUENCE</scope>
</reference>
<dbReference type="EMBL" id="LAZR01009235">
    <property type="protein sequence ID" value="KKM73842.1"/>
    <property type="molecule type" value="Genomic_DNA"/>
</dbReference>
<proteinExistence type="predicted"/>
<name>A0A0F9MX60_9ZZZZ</name>
<dbReference type="AlphaFoldDB" id="A0A0F9MX60"/>
<gene>
    <name evidence="1" type="ORF">LCGC14_1406280</name>
</gene>
<organism evidence="1">
    <name type="scientific">marine sediment metagenome</name>
    <dbReference type="NCBI Taxonomy" id="412755"/>
    <lineage>
        <taxon>unclassified sequences</taxon>
        <taxon>metagenomes</taxon>
        <taxon>ecological metagenomes</taxon>
    </lineage>
</organism>
<evidence type="ECO:0000313" key="1">
    <source>
        <dbReference type="EMBL" id="KKM73842.1"/>
    </source>
</evidence>
<protein>
    <submittedName>
        <fullName evidence="1">Uncharacterized protein</fullName>
    </submittedName>
</protein>
<sequence length="50" mass="5689">MDEKILKKRTEVERVAYLVGKYFTGEITLKFLKIQINAIEEPIEGSTSTG</sequence>
<comment type="caution">
    <text evidence="1">The sequence shown here is derived from an EMBL/GenBank/DDBJ whole genome shotgun (WGS) entry which is preliminary data.</text>
</comment>